<evidence type="ECO:0000313" key="3">
    <source>
        <dbReference type="Proteomes" id="UP000048965"/>
    </source>
</evidence>
<reference evidence="3" key="1">
    <citation type="submission" date="2014-09" db="EMBL/GenBank/DDBJ databases">
        <title>Whole genome shotgun sequence of Streptomyces sp. NBRC 110027.</title>
        <authorList>
            <person name="Komaki H."/>
            <person name="Ichikawa N."/>
            <person name="Katano-Makiyama Y."/>
            <person name="Hosoyama A."/>
            <person name="Hashimoto M."/>
            <person name="Uohara A."/>
            <person name="Kitahashi Y."/>
            <person name="Ohji S."/>
            <person name="Kimura A."/>
            <person name="Yamazoe A."/>
            <person name="Igarashi Y."/>
            <person name="Fujita N."/>
        </authorList>
    </citation>
    <scope>NUCLEOTIDE SEQUENCE [LARGE SCALE GENOMIC DNA]</scope>
    <source>
        <strain evidence="3">NBRC 110027</strain>
    </source>
</reference>
<evidence type="ECO:0000256" key="1">
    <source>
        <dbReference type="SAM" id="MobiDB-lite"/>
    </source>
</evidence>
<dbReference type="Proteomes" id="UP000048965">
    <property type="component" value="Unassembled WGS sequence"/>
</dbReference>
<dbReference type="RefSeq" id="WP_042162523.1">
    <property type="nucleotide sequence ID" value="NZ_BBNO01000017.1"/>
</dbReference>
<keyword evidence="3" id="KW-1185">Reference proteome</keyword>
<gene>
    <name evidence="2" type="ORF">TPA0598_17_00140</name>
</gene>
<evidence type="ECO:0000313" key="2">
    <source>
        <dbReference type="EMBL" id="GAO13033.1"/>
    </source>
</evidence>
<sequence>MTRERTLWGIPLSELAEDRQQAALRADEAARDGERVAADQSESESIRRQAATAARYAREHAADYRNEAEQFAAGEIPEQYWT</sequence>
<feature type="compositionally biased region" description="Basic and acidic residues" evidence="1">
    <location>
        <begin position="24"/>
        <end position="37"/>
    </location>
</feature>
<comment type="caution">
    <text evidence="2">The sequence shown here is derived from an EMBL/GenBank/DDBJ whole genome shotgun (WGS) entry which is preliminary data.</text>
</comment>
<reference evidence="2 3" key="2">
    <citation type="journal article" date="2015" name="Stand. Genomic Sci.">
        <title>Draft genome sequence of marine-derived Streptomyces sp. TP-A0598, a producer of anti-MRSA antibiotic lydicamycins.</title>
        <authorList>
            <person name="Komaki H."/>
            <person name="Ichikawa N."/>
            <person name="Hosoyama A."/>
            <person name="Fujita N."/>
            <person name="Igarashi Y."/>
        </authorList>
    </citation>
    <scope>NUCLEOTIDE SEQUENCE [LARGE SCALE GENOMIC DNA]</scope>
    <source>
        <strain evidence="2 3">NBRC 110027</strain>
    </source>
</reference>
<proteinExistence type="predicted"/>
<protein>
    <submittedName>
        <fullName evidence="2">Putative transporter</fullName>
    </submittedName>
</protein>
<accession>A0A0P4RHY4</accession>
<feature type="region of interest" description="Disordered" evidence="1">
    <location>
        <begin position="24"/>
        <end position="46"/>
    </location>
</feature>
<dbReference type="AlphaFoldDB" id="A0A0P4RHY4"/>
<organism evidence="2 3">
    <name type="scientific">Streptomyces lydicamycinicus</name>
    <dbReference type="NCBI Taxonomy" id="1546107"/>
    <lineage>
        <taxon>Bacteria</taxon>
        <taxon>Bacillati</taxon>
        <taxon>Actinomycetota</taxon>
        <taxon>Actinomycetes</taxon>
        <taxon>Kitasatosporales</taxon>
        <taxon>Streptomycetaceae</taxon>
        <taxon>Streptomyces</taxon>
    </lineage>
</organism>
<dbReference type="EMBL" id="BBNO01000017">
    <property type="protein sequence ID" value="GAO13033.1"/>
    <property type="molecule type" value="Genomic_DNA"/>
</dbReference>
<name>A0A0P4RHY4_9ACTN</name>